<organism evidence="4 5">
    <name type="scientific">Ignisphaera cupida</name>
    <dbReference type="NCBI Taxonomy" id="3050454"/>
    <lineage>
        <taxon>Archaea</taxon>
        <taxon>Thermoproteota</taxon>
        <taxon>Thermoprotei</taxon>
        <taxon>Desulfurococcales</taxon>
        <taxon>Desulfurococcaceae</taxon>
        <taxon>Ignisphaera</taxon>
    </lineage>
</organism>
<evidence type="ECO:0000256" key="2">
    <source>
        <dbReference type="ARBA" id="ARBA00022840"/>
    </source>
</evidence>
<dbReference type="RefSeq" id="WP_285273954.1">
    <property type="nucleotide sequence ID" value="NZ_JASNVW010000003.1"/>
</dbReference>
<evidence type="ECO:0000256" key="1">
    <source>
        <dbReference type="ARBA" id="ARBA00022741"/>
    </source>
</evidence>
<dbReference type="Pfam" id="PF06745">
    <property type="entry name" value="ATPase"/>
    <property type="match status" value="1"/>
</dbReference>
<accession>A0ABD4Z6Z7</accession>
<dbReference type="AlphaFoldDB" id="A0ABD4Z6Z7"/>
<dbReference type="PANTHER" id="PTHR43637">
    <property type="entry name" value="UPF0273 PROTEIN TM_0370"/>
    <property type="match status" value="1"/>
</dbReference>
<dbReference type="PANTHER" id="PTHR43637:SF3">
    <property type="entry name" value="FLAGELLA-RELATED PROTEIN H-RELATED"/>
    <property type="match status" value="1"/>
</dbReference>
<name>A0ABD4Z6Z7_9CREN</name>
<dbReference type="Proteomes" id="UP001529235">
    <property type="component" value="Unassembled WGS sequence"/>
</dbReference>
<dbReference type="NCBIfam" id="NF004723">
    <property type="entry name" value="PRK06067.1"/>
    <property type="match status" value="1"/>
</dbReference>
<feature type="domain" description="KaiC-like" evidence="3">
    <location>
        <begin position="7"/>
        <end position="230"/>
    </location>
</feature>
<keyword evidence="5" id="KW-1185">Reference proteome</keyword>
<evidence type="ECO:0000313" key="5">
    <source>
        <dbReference type="Proteomes" id="UP001529235"/>
    </source>
</evidence>
<reference evidence="4 5" key="1">
    <citation type="submission" date="2023-05" db="EMBL/GenBank/DDBJ databases">
        <title>A new hyperthermophilic archaea 'Ignisphaera cupida' sp. nov. and description of the family 'Ignisphaeraceae' fam. nov.</title>
        <authorList>
            <person name="Podosokorskaya O.A."/>
            <person name="Elcheninov A.G."/>
            <person name="Klukina A."/>
            <person name="Merkel A.Y."/>
        </authorList>
    </citation>
    <scope>NUCLEOTIDE SEQUENCE [LARGE SCALE GENOMIC DNA]</scope>
    <source>
        <strain evidence="4 5">4213-co</strain>
    </source>
</reference>
<keyword evidence="1" id="KW-0547">Nucleotide-binding</keyword>
<evidence type="ECO:0000259" key="3">
    <source>
        <dbReference type="Pfam" id="PF06745"/>
    </source>
</evidence>
<dbReference type="InterPro" id="IPR027417">
    <property type="entry name" value="P-loop_NTPase"/>
</dbReference>
<dbReference type="PRINTS" id="PR01874">
    <property type="entry name" value="DNAREPAIRADA"/>
</dbReference>
<dbReference type="EMBL" id="JASNVW010000003">
    <property type="protein sequence ID" value="MDK6028970.1"/>
    <property type="molecule type" value="Genomic_DNA"/>
</dbReference>
<dbReference type="Gene3D" id="3.40.50.300">
    <property type="entry name" value="P-loop containing nucleotide triphosphate hydrolases"/>
    <property type="match status" value="1"/>
</dbReference>
<dbReference type="GO" id="GO:0005524">
    <property type="term" value="F:ATP binding"/>
    <property type="evidence" value="ECO:0007669"/>
    <property type="project" value="UniProtKB-KW"/>
</dbReference>
<protein>
    <submittedName>
        <fullName evidence="4">ATPase domain-containing protein</fullName>
    </submittedName>
</protein>
<sequence length="236" mass="25905">MTRRVVVTTGNEELDNRLGGGIPIPSLLLIEGDHGTGKSVVIQQIVYGALKNGFRVYYVTTESTVREFLLQAKRVSFDMTSYFLKNILKIFPVHVEGARWAKNIAKLLLQVVGEFMVKTMSDWNVFVVDSFSVLAVYAGTSTVLDFLTVAKNVVSQDRVVILSVHPGALSEDIMIRARSICDGYVKLRAMEIGGMLIKAMEIIKLRGALGPVDTIIAFDVDPAFGIKILPLSLAKA</sequence>
<dbReference type="SUPFAM" id="SSF52540">
    <property type="entry name" value="P-loop containing nucleoside triphosphate hydrolases"/>
    <property type="match status" value="1"/>
</dbReference>
<gene>
    <name evidence="4" type="ORF">QPL79_06300</name>
</gene>
<proteinExistence type="predicted"/>
<evidence type="ECO:0000313" key="4">
    <source>
        <dbReference type="EMBL" id="MDK6028970.1"/>
    </source>
</evidence>
<comment type="caution">
    <text evidence="4">The sequence shown here is derived from an EMBL/GenBank/DDBJ whole genome shotgun (WGS) entry which is preliminary data.</text>
</comment>
<keyword evidence="2" id="KW-0067">ATP-binding</keyword>
<dbReference type="InterPro" id="IPR014774">
    <property type="entry name" value="KaiC-like_dom"/>
</dbReference>